<dbReference type="Pfam" id="PF00501">
    <property type="entry name" value="AMP-binding"/>
    <property type="match status" value="1"/>
</dbReference>
<evidence type="ECO:0000259" key="1">
    <source>
        <dbReference type="Pfam" id="PF00501"/>
    </source>
</evidence>
<dbReference type="InterPro" id="IPR042099">
    <property type="entry name" value="ANL_N_sf"/>
</dbReference>
<protein>
    <submittedName>
        <fullName evidence="3">AMP dependent ligase/synthetase</fullName>
    </submittedName>
</protein>
<keyword evidence="3" id="KW-0436">Ligase</keyword>
<dbReference type="InterPro" id="IPR045851">
    <property type="entry name" value="AMP-bd_C_sf"/>
</dbReference>
<gene>
    <name evidence="3" type="ORF">EK21DRAFT_80133</name>
</gene>
<dbReference type="Proteomes" id="UP000799777">
    <property type="component" value="Unassembled WGS sequence"/>
</dbReference>
<dbReference type="Pfam" id="PF13193">
    <property type="entry name" value="AMP-binding_C"/>
    <property type="match status" value="1"/>
</dbReference>
<dbReference type="InterPro" id="IPR000873">
    <property type="entry name" value="AMP-dep_synth/lig_dom"/>
</dbReference>
<evidence type="ECO:0000313" key="3">
    <source>
        <dbReference type="EMBL" id="KAF2023759.1"/>
    </source>
</evidence>
<evidence type="ECO:0000259" key="2">
    <source>
        <dbReference type="Pfam" id="PF13193"/>
    </source>
</evidence>
<keyword evidence="4" id="KW-1185">Reference proteome</keyword>
<feature type="domain" description="AMP-binding enzyme C-terminal" evidence="2">
    <location>
        <begin position="482"/>
        <end position="564"/>
    </location>
</feature>
<reference evidence="3" key="1">
    <citation type="journal article" date="2020" name="Stud. Mycol.">
        <title>101 Dothideomycetes genomes: a test case for predicting lifestyles and emergence of pathogens.</title>
        <authorList>
            <person name="Haridas S."/>
            <person name="Albert R."/>
            <person name="Binder M."/>
            <person name="Bloem J."/>
            <person name="Labutti K."/>
            <person name="Salamov A."/>
            <person name="Andreopoulos B."/>
            <person name="Baker S."/>
            <person name="Barry K."/>
            <person name="Bills G."/>
            <person name="Bluhm B."/>
            <person name="Cannon C."/>
            <person name="Castanera R."/>
            <person name="Culley D."/>
            <person name="Daum C."/>
            <person name="Ezra D."/>
            <person name="Gonzalez J."/>
            <person name="Henrissat B."/>
            <person name="Kuo A."/>
            <person name="Liang C."/>
            <person name="Lipzen A."/>
            <person name="Lutzoni F."/>
            <person name="Magnuson J."/>
            <person name="Mondo S."/>
            <person name="Nolan M."/>
            <person name="Ohm R."/>
            <person name="Pangilinan J."/>
            <person name="Park H.-J."/>
            <person name="Ramirez L."/>
            <person name="Alfaro M."/>
            <person name="Sun H."/>
            <person name="Tritt A."/>
            <person name="Yoshinaga Y."/>
            <person name="Zwiers L.-H."/>
            <person name="Turgeon B."/>
            <person name="Goodwin S."/>
            <person name="Spatafora J."/>
            <person name="Crous P."/>
            <person name="Grigoriev I."/>
        </authorList>
    </citation>
    <scope>NUCLEOTIDE SEQUENCE</scope>
    <source>
        <strain evidence="3">CBS 110217</strain>
    </source>
</reference>
<dbReference type="GO" id="GO:0016405">
    <property type="term" value="F:CoA-ligase activity"/>
    <property type="evidence" value="ECO:0007669"/>
    <property type="project" value="TreeGrafter"/>
</dbReference>
<organism evidence="3 4">
    <name type="scientific">Setomelanomma holmii</name>
    <dbReference type="NCBI Taxonomy" id="210430"/>
    <lineage>
        <taxon>Eukaryota</taxon>
        <taxon>Fungi</taxon>
        <taxon>Dikarya</taxon>
        <taxon>Ascomycota</taxon>
        <taxon>Pezizomycotina</taxon>
        <taxon>Dothideomycetes</taxon>
        <taxon>Pleosporomycetidae</taxon>
        <taxon>Pleosporales</taxon>
        <taxon>Pleosporineae</taxon>
        <taxon>Phaeosphaeriaceae</taxon>
        <taxon>Setomelanomma</taxon>
    </lineage>
</organism>
<dbReference type="SUPFAM" id="SSF56801">
    <property type="entry name" value="Acetyl-CoA synthetase-like"/>
    <property type="match status" value="1"/>
</dbReference>
<accession>A0A9P4LH19</accession>
<name>A0A9P4LH19_9PLEO</name>
<dbReference type="InterPro" id="IPR025110">
    <property type="entry name" value="AMP-bd_C"/>
</dbReference>
<dbReference type="Gene3D" id="3.40.50.12780">
    <property type="entry name" value="N-terminal domain of ligase-like"/>
    <property type="match status" value="1"/>
</dbReference>
<dbReference type="PANTHER" id="PTHR24096:SF422">
    <property type="entry name" value="BCDNA.GH02901"/>
    <property type="match status" value="1"/>
</dbReference>
<sequence>MIFTAPAFLPALPVPLPLQETVGDFCLAGNLASSVKSDSADKRPPFVEAVIDRTWTADEIDARVAQVAAALCSSWKLVPGQQWRKTVAILASNSVEILILSWAIHRIGGGCLMLQPTSSADEIAGHLGRVPPFAMFVSQDLLPLGQEAVRRSPMSSELPLYRLSVPEQSPHTTVVEPDQDLAKISTLDDLITVSKGLPPMQKSLLSANEACRRVAYYCTTSGTSGFQRIVAITHENMIASILQATSFYKATRVRGSEVTLGFLPFNHIYGILITHSLMYYGDSFIVHRGFNLMEILTSIDKYRINTLYLVPPIINALSRNASILDRFDLSSVSAIVSGGGPLNKEALAKMQAARPNWRILSGWGQTESSGIGSLSHPGDIFPGSSGVLLPGVRIRLRDDHGREVEKLEEMGEIEIASPSVLRGYIDHASESHLSSTGDAEFWWPTGDVGLFRVAPSGETHLFIVDRIRDMIKVKGHQVAPGQIEAHLSQHAAVAETAVIGVPDEAAGERALAFIVREPSYASNASEADVRKIIRDHNDLNLPELCRLQDRIIFVDQIPKSASGKVLKREMRKQMSTLQPKEH</sequence>
<dbReference type="OrthoDB" id="6509636at2759"/>
<comment type="caution">
    <text evidence="3">The sequence shown here is derived from an EMBL/GenBank/DDBJ whole genome shotgun (WGS) entry which is preliminary data.</text>
</comment>
<feature type="domain" description="AMP-dependent synthetase/ligase" evidence="1">
    <location>
        <begin position="46"/>
        <end position="424"/>
    </location>
</feature>
<evidence type="ECO:0000313" key="4">
    <source>
        <dbReference type="Proteomes" id="UP000799777"/>
    </source>
</evidence>
<dbReference type="PANTHER" id="PTHR24096">
    <property type="entry name" value="LONG-CHAIN-FATTY-ACID--COA LIGASE"/>
    <property type="match status" value="1"/>
</dbReference>
<dbReference type="AlphaFoldDB" id="A0A9P4LH19"/>
<proteinExistence type="predicted"/>
<dbReference type="Gene3D" id="3.30.300.30">
    <property type="match status" value="1"/>
</dbReference>
<dbReference type="EMBL" id="ML978326">
    <property type="protein sequence ID" value="KAF2023759.1"/>
    <property type="molecule type" value="Genomic_DNA"/>
</dbReference>